<evidence type="ECO:0000313" key="9">
    <source>
        <dbReference type="EMBL" id="MBB6041566.1"/>
    </source>
</evidence>
<dbReference type="InterPro" id="IPR020578">
    <property type="entry name" value="Aminotrans_V_PyrdxlP_BS"/>
</dbReference>
<dbReference type="InterPro" id="IPR016454">
    <property type="entry name" value="Cysteine_dSase"/>
</dbReference>
<keyword evidence="5" id="KW-0408">Iron</keyword>
<dbReference type="InterPro" id="IPR000192">
    <property type="entry name" value="Aminotrans_V_dom"/>
</dbReference>
<evidence type="ECO:0000313" key="10">
    <source>
        <dbReference type="Proteomes" id="UP000522163"/>
    </source>
</evidence>
<dbReference type="InterPro" id="IPR015424">
    <property type="entry name" value="PyrdxlP-dep_Trfase"/>
</dbReference>
<sequence length="385" mass="42337">MRSIYLDNAASTKVYPEVADLMTTTMLADYANPSAKHKMGVEAEAYYREARETIANTLKCKEKEIIFTSGGTESNNTAFMGTCFGMERQGKHIITSAIEHPAVYKPLEFLEQHGFSLTVLPVDEKGHISLTDLENAIREDTIMVSIMMVNNEIGAVQDIAAIGKCIKEKNPKTLFHTDAIQAYGKMELRPKRDMVDLLSVSGHKLHGPKGIGFLYVDEKVKLSPLMLGGGHQNGLRSGTLNIPGIAGLGLAAKLSYSHFKEKQEMLYHLKDFFIDELEKIEGVTVHSEKGEASAPHIVSAAFQGVKAEVLLHALEERGIYVSSGSACSSNHPGISGTLKAIGLSHGDLDSTLRFSFSQYTEKRDLEECISVLKEELPVLRKFFKA</sequence>
<dbReference type="PANTHER" id="PTHR11601">
    <property type="entry name" value="CYSTEINE DESULFURYLASE FAMILY MEMBER"/>
    <property type="match status" value="1"/>
</dbReference>
<dbReference type="Proteomes" id="UP000522163">
    <property type="component" value="Unassembled WGS sequence"/>
</dbReference>
<dbReference type="EMBL" id="JACHHH010000007">
    <property type="protein sequence ID" value="MBB6041566.1"/>
    <property type="molecule type" value="Genomic_DNA"/>
</dbReference>
<reference evidence="9 10" key="1">
    <citation type="submission" date="2020-08" db="EMBL/GenBank/DDBJ databases">
        <title>Genomic Encyclopedia of Type Strains, Phase IV (KMG-IV): sequencing the most valuable type-strain genomes for metagenomic binning, comparative biology and taxonomic classification.</title>
        <authorList>
            <person name="Goeker M."/>
        </authorList>
    </citation>
    <scope>NUCLEOTIDE SEQUENCE [LARGE SCALE GENOMIC DNA]</scope>
    <source>
        <strain evidence="9 10">DSM 17245</strain>
    </source>
</reference>
<dbReference type="PIRSF" id="PIRSF005572">
    <property type="entry name" value="NifS"/>
    <property type="match status" value="1"/>
</dbReference>
<proteinExistence type="inferred from homology"/>
<protein>
    <submittedName>
        <fullName evidence="9">Cysteine desulfurase</fullName>
        <ecNumber evidence="9">2.8.1.7</ecNumber>
    </submittedName>
</protein>
<dbReference type="FunFam" id="3.40.640.10:FF:000084">
    <property type="entry name" value="IscS-like cysteine desulfurase"/>
    <property type="match status" value="1"/>
</dbReference>
<dbReference type="PROSITE" id="PS00595">
    <property type="entry name" value="AA_TRANSFER_CLASS_5"/>
    <property type="match status" value="1"/>
</dbReference>
<keyword evidence="9" id="KW-0808">Transferase</keyword>
<dbReference type="InterPro" id="IPR015422">
    <property type="entry name" value="PyrdxlP-dep_Trfase_small"/>
</dbReference>
<name>A0A7W9SHJ8_9FIRM</name>
<evidence type="ECO:0000256" key="4">
    <source>
        <dbReference type="ARBA" id="ARBA00022898"/>
    </source>
</evidence>
<accession>A0A7W9SHJ8</accession>
<dbReference type="EC" id="2.8.1.7" evidence="9"/>
<dbReference type="Gene3D" id="3.90.1150.10">
    <property type="entry name" value="Aspartate Aminotransferase, domain 1"/>
    <property type="match status" value="1"/>
</dbReference>
<dbReference type="GO" id="GO:0051536">
    <property type="term" value="F:iron-sulfur cluster binding"/>
    <property type="evidence" value="ECO:0007669"/>
    <property type="project" value="UniProtKB-KW"/>
</dbReference>
<dbReference type="GO" id="GO:0046872">
    <property type="term" value="F:metal ion binding"/>
    <property type="evidence" value="ECO:0007669"/>
    <property type="project" value="UniProtKB-KW"/>
</dbReference>
<comment type="similarity">
    <text evidence="2">Belongs to the class-V pyridoxal-phosphate-dependent aminotransferase family. NifS/IscS subfamily.</text>
</comment>
<evidence type="ECO:0000256" key="5">
    <source>
        <dbReference type="ARBA" id="ARBA00023004"/>
    </source>
</evidence>
<keyword evidence="3" id="KW-0479">Metal-binding</keyword>
<dbReference type="Gene3D" id="3.40.640.10">
    <property type="entry name" value="Type I PLP-dependent aspartate aminotransferase-like (Major domain)"/>
    <property type="match status" value="1"/>
</dbReference>
<keyword evidence="6" id="KW-0411">Iron-sulfur</keyword>
<evidence type="ECO:0000256" key="3">
    <source>
        <dbReference type="ARBA" id="ARBA00022723"/>
    </source>
</evidence>
<evidence type="ECO:0000259" key="8">
    <source>
        <dbReference type="Pfam" id="PF00266"/>
    </source>
</evidence>
<evidence type="ECO:0000256" key="7">
    <source>
        <dbReference type="RuleBase" id="RU004504"/>
    </source>
</evidence>
<evidence type="ECO:0000256" key="2">
    <source>
        <dbReference type="ARBA" id="ARBA00006490"/>
    </source>
</evidence>
<comment type="caution">
    <text evidence="9">The sequence shown here is derived from an EMBL/GenBank/DDBJ whole genome shotgun (WGS) entry which is preliminary data.</text>
</comment>
<gene>
    <name evidence="9" type="ORF">HNQ46_001549</name>
</gene>
<dbReference type="Pfam" id="PF00266">
    <property type="entry name" value="Aminotran_5"/>
    <property type="match status" value="1"/>
</dbReference>
<comment type="cofactor">
    <cofactor evidence="1 7">
        <name>pyridoxal 5'-phosphate</name>
        <dbReference type="ChEBI" id="CHEBI:597326"/>
    </cofactor>
</comment>
<feature type="domain" description="Aminotransferase class V" evidence="8">
    <location>
        <begin position="4"/>
        <end position="366"/>
    </location>
</feature>
<dbReference type="PANTHER" id="PTHR11601:SF50">
    <property type="entry name" value="CYSTEINE DESULFURASE ISCS 2-RELATED"/>
    <property type="match status" value="1"/>
</dbReference>
<dbReference type="InterPro" id="IPR015421">
    <property type="entry name" value="PyrdxlP-dep_Trfase_major"/>
</dbReference>
<dbReference type="AlphaFoldDB" id="A0A7W9SHJ8"/>
<dbReference type="GeneID" id="85015092"/>
<evidence type="ECO:0000256" key="1">
    <source>
        <dbReference type="ARBA" id="ARBA00001933"/>
    </source>
</evidence>
<dbReference type="SUPFAM" id="SSF53383">
    <property type="entry name" value="PLP-dependent transferases"/>
    <property type="match status" value="1"/>
</dbReference>
<dbReference type="RefSeq" id="WP_183684163.1">
    <property type="nucleotide sequence ID" value="NZ_JACHHH010000007.1"/>
</dbReference>
<dbReference type="GO" id="GO:0031071">
    <property type="term" value="F:cysteine desulfurase activity"/>
    <property type="evidence" value="ECO:0007669"/>
    <property type="project" value="UniProtKB-EC"/>
</dbReference>
<evidence type="ECO:0000256" key="6">
    <source>
        <dbReference type="ARBA" id="ARBA00023014"/>
    </source>
</evidence>
<organism evidence="9 10">
    <name type="scientific">Oribacterium sinus</name>
    <dbReference type="NCBI Taxonomy" id="237576"/>
    <lineage>
        <taxon>Bacteria</taxon>
        <taxon>Bacillati</taxon>
        <taxon>Bacillota</taxon>
        <taxon>Clostridia</taxon>
        <taxon>Lachnospirales</taxon>
        <taxon>Lachnospiraceae</taxon>
        <taxon>Oribacterium</taxon>
    </lineage>
</organism>
<dbReference type="Gene3D" id="1.10.260.50">
    <property type="match status" value="1"/>
</dbReference>
<keyword evidence="4" id="KW-0663">Pyridoxal phosphate</keyword>